<proteinExistence type="predicted"/>
<dbReference type="RefSeq" id="WP_007576058.1">
    <property type="nucleotide sequence ID" value="NZ_BPTS01000002.1"/>
</dbReference>
<keyword evidence="1" id="KW-1133">Transmembrane helix</keyword>
<dbReference type="HOGENOM" id="CLU_472389_0_0_10"/>
<keyword evidence="3" id="KW-1185">Reference proteome</keyword>
<reference evidence="3" key="1">
    <citation type="journal article" date="2011" name="Stand. Genomic Sci.">
        <title>Non-contiguous finished genome sequence of the opportunistic oral pathogen Prevotella multisaccharivorax type strain (PPPA20).</title>
        <authorList>
            <person name="Pati A."/>
            <person name="Gronow S."/>
            <person name="Lu M."/>
            <person name="Lapidus A."/>
            <person name="Nolan M."/>
            <person name="Lucas S."/>
            <person name="Hammon N."/>
            <person name="Deshpande S."/>
            <person name="Cheng J.F."/>
            <person name="Tapia R."/>
            <person name="Han C."/>
            <person name="Goodwin L."/>
            <person name="Pitluck S."/>
            <person name="Liolios K."/>
            <person name="Pagani I."/>
            <person name="Mavromatis K."/>
            <person name="Mikhailova N."/>
            <person name="Huntemann M."/>
            <person name="Chen A."/>
            <person name="Palaniappan K."/>
            <person name="Land M."/>
            <person name="Hauser L."/>
            <person name="Detter J.C."/>
            <person name="Brambilla E.M."/>
            <person name="Rohde M."/>
            <person name="Goker M."/>
            <person name="Woyke T."/>
            <person name="Bristow J."/>
            <person name="Eisen J.A."/>
            <person name="Markowitz V."/>
            <person name="Hugenholtz P."/>
            <person name="Kyrpides N.C."/>
            <person name="Klenk H.P."/>
            <person name="Ivanova N."/>
        </authorList>
    </citation>
    <scope>NUCLEOTIDE SEQUENCE [LARGE SCALE GENOMIC DNA]</scope>
    <source>
        <strain evidence="3">DSM 17128</strain>
    </source>
</reference>
<evidence type="ECO:0000313" key="2">
    <source>
        <dbReference type="EMBL" id="EGN58074.1"/>
    </source>
</evidence>
<sequence length="577" mass="65254">MIFVVLQDSENSYWSNRYDSSYLYEDMIIYEMVPLIDKILHTKKSSANRAIIGYSMGGGALSLSMRHPGIFGSAAGLSSSVNIDFECMEMKQDAFNIQWGCHFGGIGLSGKQRLTSYYYCSQCPIHIFQIFSIINYFMMSRILFLSLILICLNLHLGVCKTAASDNLPIELENLVVHSKILGHDVSYSVILPPEYFSSNIHYPVIYLLHGIGGTHASWMEYGNVARVMNELIMKGEISPAIIVSPDGYQSYYCNSYDGSVRYEDFFTSEFIDTINARYRAIRDRTHYYICGFSMGGFGALTLALRHSDVFSACAALSASIKIDREYATEGPQNEWDYQWGRIFGGIGEYGSERFTSYYRKCDPEDIVKSESRCDLERTRIMLTIGDSDRLIDSNMELKSAFNKKGIDVAWQVYSGGHDFDCWNKALPNVLSFFLANGKTDGIKSNDVSKGSRASKTSIDGCTVYKPEENTLSKRAYPVVYIVDNNAGEYAAQMAEEANRLAKTIVFDSIAHSFSFAIRPMVICSIPDKYNLNNIISEIERDSDYIRCGDKYKAILYSSDKKKNLQDILIFLDKKMHR</sequence>
<feature type="transmembrane region" description="Helical" evidence="1">
    <location>
        <begin position="287"/>
        <end position="304"/>
    </location>
</feature>
<protein>
    <submittedName>
        <fullName evidence="2">Esterase</fullName>
    </submittedName>
</protein>
<name>F8NCA3_9BACT</name>
<dbReference type="PANTHER" id="PTHR48098:SF1">
    <property type="entry name" value="DIACYLGLYCEROL ACYLTRANSFERASE_MYCOLYLTRANSFERASE AG85A"/>
    <property type="match status" value="1"/>
</dbReference>
<dbReference type="Gene3D" id="3.40.50.1820">
    <property type="entry name" value="alpha/beta hydrolase"/>
    <property type="match status" value="2"/>
</dbReference>
<keyword evidence="1" id="KW-0812">Transmembrane</keyword>
<organism evidence="2 3">
    <name type="scientific">Hallella multisaccharivorax DSM 17128</name>
    <dbReference type="NCBI Taxonomy" id="688246"/>
    <lineage>
        <taxon>Bacteria</taxon>
        <taxon>Pseudomonadati</taxon>
        <taxon>Bacteroidota</taxon>
        <taxon>Bacteroidia</taxon>
        <taxon>Bacteroidales</taxon>
        <taxon>Prevotellaceae</taxon>
        <taxon>Hallella</taxon>
    </lineage>
</organism>
<dbReference type="PANTHER" id="PTHR48098">
    <property type="entry name" value="ENTEROCHELIN ESTERASE-RELATED"/>
    <property type="match status" value="1"/>
</dbReference>
<dbReference type="eggNOG" id="COG0627">
    <property type="taxonomic scope" value="Bacteria"/>
</dbReference>
<dbReference type="Pfam" id="PF00756">
    <property type="entry name" value="Esterase"/>
    <property type="match status" value="2"/>
</dbReference>
<evidence type="ECO:0000256" key="1">
    <source>
        <dbReference type="SAM" id="Phobius"/>
    </source>
</evidence>
<keyword evidence="1" id="KW-0472">Membrane</keyword>
<dbReference type="GO" id="GO:0016747">
    <property type="term" value="F:acyltransferase activity, transferring groups other than amino-acyl groups"/>
    <property type="evidence" value="ECO:0007669"/>
    <property type="project" value="TreeGrafter"/>
</dbReference>
<dbReference type="OrthoDB" id="9803578at2"/>
<accession>F8NCA3</accession>
<feature type="transmembrane region" description="Helical" evidence="1">
    <location>
        <begin position="130"/>
        <end position="152"/>
    </location>
</feature>
<evidence type="ECO:0000313" key="3">
    <source>
        <dbReference type="Proteomes" id="UP000002772"/>
    </source>
</evidence>
<dbReference type="AlphaFoldDB" id="F8NCA3"/>
<dbReference type="InterPro" id="IPR029058">
    <property type="entry name" value="AB_hydrolase_fold"/>
</dbReference>
<dbReference type="InterPro" id="IPR000801">
    <property type="entry name" value="Esterase-like"/>
</dbReference>
<dbReference type="Proteomes" id="UP000002772">
    <property type="component" value="Unassembled WGS sequence"/>
</dbReference>
<dbReference type="InterPro" id="IPR050583">
    <property type="entry name" value="Mycobacterial_A85_antigen"/>
</dbReference>
<dbReference type="STRING" id="688246.Premu_2722"/>
<dbReference type="EMBL" id="GL945017">
    <property type="protein sequence ID" value="EGN58074.1"/>
    <property type="molecule type" value="Genomic_DNA"/>
</dbReference>
<dbReference type="SUPFAM" id="SSF53474">
    <property type="entry name" value="alpha/beta-Hydrolases"/>
    <property type="match status" value="2"/>
</dbReference>
<gene>
    <name evidence="2" type="ORF">Premu_2722</name>
</gene>